<dbReference type="PANTHER" id="PTHR30041">
    <property type="entry name" value="ARSENATE REDUCTASE"/>
    <property type="match status" value="1"/>
</dbReference>
<dbReference type="Pfam" id="PF03960">
    <property type="entry name" value="ArsC"/>
    <property type="match status" value="1"/>
</dbReference>
<protein>
    <submittedName>
        <fullName evidence="3">ArsC family reductase</fullName>
    </submittedName>
</protein>
<organism evidence="3 4">
    <name type="scientific">Fibrella rubiginis</name>
    <dbReference type="NCBI Taxonomy" id="2817060"/>
    <lineage>
        <taxon>Bacteria</taxon>
        <taxon>Pseudomonadati</taxon>
        <taxon>Bacteroidota</taxon>
        <taxon>Cytophagia</taxon>
        <taxon>Cytophagales</taxon>
        <taxon>Spirosomataceae</taxon>
        <taxon>Fibrella</taxon>
    </lineage>
</organism>
<name>A0A939K637_9BACT</name>
<dbReference type="NCBIfam" id="TIGR01617">
    <property type="entry name" value="arsC_related"/>
    <property type="match status" value="1"/>
</dbReference>
<comment type="caution">
    <text evidence="3">The sequence shown here is derived from an EMBL/GenBank/DDBJ whole genome shotgun (WGS) entry which is preliminary data.</text>
</comment>
<dbReference type="PROSITE" id="PS51353">
    <property type="entry name" value="ARSC"/>
    <property type="match status" value="1"/>
</dbReference>
<dbReference type="RefSeq" id="WP_207364680.1">
    <property type="nucleotide sequence ID" value="NZ_JAFMYV010000005.1"/>
</dbReference>
<sequence length="117" mass="13497">MTDKQFTLYAIPNCDTVKKARLWLANHGVDYQFNDYKKQGISREKIEQWLSQKPWEELVNRAGTTWKKLPDADKPTNAEEAIALMLEKPSVIRRPLIEANGEIVLLGFNAEQYEAAF</sequence>
<dbReference type="NCBIfam" id="NF008107">
    <property type="entry name" value="PRK10853.1"/>
    <property type="match status" value="1"/>
</dbReference>
<evidence type="ECO:0000313" key="4">
    <source>
        <dbReference type="Proteomes" id="UP000664034"/>
    </source>
</evidence>
<evidence type="ECO:0000313" key="3">
    <source>
        <dbReference type="EMBL" id="MBO0937120.1"/>
    </source>
</evidence>
<dbReference type="InterPro" id="IPR006660">
    <property type="entry name" value="Arsenate_reductase-like"/>
</dbReference>
<evidence type="ECO:0000256" key="1">
    <source>
        <dbReference type="ARBA" id="ARBA00007198"/>
    </source>
</evidence>
<dbReference type="EMBL" id="JAFMYV010000005">
    <property type="protein sequence ID" value="MBO0937120.1"/>
    <property type="molecule type" value="Genomic_DNA"/>
</dbReference>
<dbReference type="PANTHER" id="PTHR30041:SF8">
    <property type="entry name" value="PROTEIN YFFB"/>
    <property type="match status" value="1"/>
</dbReference>
<dbReference type="SUPFAM" id="SSF52833">
    <property type="entry name" value="Thioredoxin-like"/>
    <property type="match status" value="1"/>
</dbReference>
<dbReference type="CDD" id="cd03035">
    <property type="entry name" value="ArsC_Yffb"/>
    <property type="match status" value="1"/>
</dbReference>
<dbReference type="Gene3D" id="3.40.30.10">
    <property type="entry name" value="Glutaredoxin"/>
    <property type="match status" value="1"/>
</dbReference>
<accession>A0A939K637</accession>
<evidence type="ECO:0000256" key="2">
    <source>
        <dbReference type="PROSITE-ProRule" id="PRU01282"/>
    </source>
</evidence>
<comment type="similarity">
    <text evidence="1 2">Belongs to the ArsC family.</text>
</comment>
<keyword evidence="4" id="KW-1185">Reference proteome</keyword>
<reference evidence="3" key="1">
    <citation type="submission" date="2021-03" db="EMBL/GenBank/DDBJ databases">
        <title>Fibrella sp. HMF5335 genome sequencing and assembly.</title>
        <authorList>
            <person name="Kang H."/>
            <person name="Kim H."/>
            <person name="Bae S."/>
            <person name="Joh K."/>
        </authorList>
    </citation>
    <scope>NUCLEOTIDE SEQUENCE</scope>
    <source>
        <strain evidence="3">HMF5335</strain>
    </source>
</reference>
<dbReference type="AlphaFoldDB" id="A0A939K637"/>
<dbReference type="InterPro" id="IPR006504">
    <property type="entry name" value="Tscrpt_reg_Spx/MgsR"/>
</dbReference>
<dbReference type="InterPro" id="IPR036249">
    <property type="entry name" value="Thioredoxin-like_sf"/>
</dbReference>
<proteinExistence type="inferred from homology"/>
<dbReference type="Proteomes" id="UP000664034">
    <property type="component" value="Unassembled WGS sequence"/>
</dbReference>
<gene>
    <name evidence="3" type="ORF">J2I47_11235</name>
</gene>